<dbReference type="PANTHER" id="PTHR12587">
    <property type="entry name" value="LAR INTERACTING PROTEIN LIP -RELATED PROTEIN"/>
    <property type="match status" value="1"/>
</dbReference>
<dbReference type="SMART" id="SM00454">
    <property type="entry name" value="SAM"/>
    <property type="match status" value="1"/>
</dbReference>
<feature type="domain" description="SAM" evidence="4">
    <location>
        <begin position="64"/>
        <end position="121"/>
    </location>
</feature>
<dbReference type="GO" id="GO:0050808">
    <property type="term" value="P:synapse organization"/>
    <property type="evidence" value="ECO:0007669"/>
    <property type="project" value="TreeGrafter"/>
</dbReference>
<dbReference type="GO" id="GO:0048786">
    <property type="term" value="C:presynaptic active zone"/>
    <property type="evidence" value="ECO:0007669"/>
    <property type="project" value="TreeGrafter"/>
</dbReference>
<sequence length="133" mass="16169">MQLCAKYYTLSFMWYQICLLTCFLFLYVFSCSFFLLIMQKELEEGSWAQTLAYGDMNHEWIGNEWLPSLGLPQYRSYFMECLVDARMLDHLTKKDLRVHLKMVDSFHRTSLQYGIMCLKKLNYDRKELERRRE</sequence>
<dbReference type="InterPro" id="IPR013761">
    <property type="entry name" value="SAM/pointed_sf"/>
</dbReference>
<dbReference type="PROSITE" id="PS50105">
    <property type="entry name" value="SAM_DOMAIN"/>
    <property type="match status" value="1"/>
</dbReference>
<proteinExistence type="predicted"/>
<feature type="transmembrane region" description="Helical" evidence="3">
    <location>
        <begin position="12"/>
        <end position="37"/>
    </location>
</feature>
<evidence type="ECO:0000256" key="3">
    <source>
        <dbReference type="SAM" id="Phobius"/>
    </source>
</evidence>
<dbReference type="OrthoDB" id="2132119at2759"/>
<keyword evidence="3" id="KW-0472">Membrane</keyword>
<evidence type="ECO:0000313" key="5">
    <source>
        <dbReference type="EMBL" id="PIO39609.1"/>
    </source>
</evidence>
<dbReference type="FunFam" id="1.10.150.50:FF:000002">
    <property type="entry name" value="PTPRF interacting protein alpha 1"/>
    <property type="match status" value="1"/>
</dbReference>
<dbReference type="Pfam" id="PF00536">
    <property type="entry name" value="SAM_1"/>
    <property type="match status" value="1"/>
</dbReference>
<dbReference type="InterPro" id="IPR037621">
    <property type="entry name" value="LIP-1_SAM_2"/>
</dbReference>
<protein>
    <recommendedName>
        <fullName evidence="4">SAM domain-containing protein</fullName>
    </recommendedName>
</protein>
<dbReference type="InterPro" id="IPR001660">
    <property type="entry name" value="SAM"/>
</dbReference>
<reference evidence="6" key="1">
    <citation type="journal article" date="2017" name="Nat. Commun.">
        <title>The North American bullfrog draft genome provides insight into hormonal regulation of long noncoding RNA.</title>
        <authorList>
            <person name="Hammond S.A."/>
            <person name="Warren R.L."/>
            <person name="Vandervalk B.P."/>
            <person name="Kucuk E."/>
            <person name="Khan H."/>
            <person name="Gibb E.A."/>
            <person name="Pandoh P."/>
            <person name="Kirk H."/>
            <person name="Zhao Y."/>
            <person name="Jones M."/>
            <person name="Mungall A.J."/>
            <person name="Coope R."/>
            <person name="Pleasance S."/>
            <person name="Moore R.A."/>
            <person name="Holt R.A."/>
            <person name="Round J.M."/>
            <person name="Ohora S."/>
            <person name="Walle B.V."/>
            <person name="Veldhoen N."/>
            <person name="Helbing C.C."/>
            <person name="Birol I."/>
        </authorList>
    </citation>
    <scope>NUCLEOTIDE SEQUENCE [LARGE SCALE GENOMIC DNA]</scope>
</reference>
<accession>A0A2G9SHH0</accession>
<keyword evidence="6" id="KW-1185">Reference proteome</keyword>
<keyword evidence="3" id="KW-1133">Transmembrane helix</keyword>
<dbReference type="Gene3D" id="1.10.150.50">
    <property type="entry name" value="Transcription Factor, Ets-1"/>
    <property type="match status" value="1"/>
</dbReference>
<dbReference type="Proteomes" id="UP000228934">
    <property type="component" value="Unassembled WGS sequence"/>
</dbReference>
<evidence type="ECO:0000256" key="1">
    <source>
        <dbReference type="ARBA" id="ARBA00022737"/>
    </source>
</evidence>
<dbReference type="AlphaFoldDB" id="A0A2G9SHH0"/>
<evidence type="ECO:0000256" key="2">
    <source>
        <dbReference type="ARBA" id="ARBA00023054"/>
    </source>
</evidence>
<keyword evidence="3" id="KW-0812">Transmembrane</keyword>
<dbReference type="SUPFAM" id="SSF47769">
    <property type="entry name" value="SAM/Pointed domain"/>
    <property type="match status" value="1"/>
</dbReference>
<name>A0A2G9SHH0_AQUCT</name>
<dbReference type="CDD" id="cd09565">
    <property type="entry name" value="SAM_liprin-alpha1_2_3_4_repeat2"/>
    <property type="match status" value="1"/>
</dbReference>
<evidence type="ECO:0000313" key="6">
    <source>
        <dbReference type="Proteomes" id="UP000228934"/>
    </source>
</evidence>
<keyword evidence="2" id="KW-0175">Coiled coil</keyword>
<keyword evidence="1" id="KW-0677">Repeat</keyword>
<dbReference type="EMBL" id="KV924471">
    <property type="protein sequence ID" value="PIO39609.1"/>
    <property type="molecule type" value="Genomic_DNA"/>
</dbReference>
<dbReference type="PANTHER" id="PTHR12587:SF6">
    <property type="entry name" value="LIPRIN-ALPHA-2"/>
    <property type="match status" value="1"/>
</dbReference>
<organism evidence="5 6">
    <name type="scientific">Aquarana catesbeiana</name>
    <name type="common">American bullfrog</name>
    <name type="synonym">Rana catesbeiana</name>
    <dbReference type="NCBI Taxonomy" id="8400"/>
    <lineage>
        <taxon>Eukaryota</taxon>
        <taxon>Metazoa</taxon>
        <taxon>Chordata</taxon>
        <taxon>Craniata</taxon>
        <taxon>Vertebrata</taxon>
        <taxon>Euteleostomi</taxon>
        <taxon>Amphibia</taxon>
        <taxon>Batrachia</taxon>
        <taxon>Anura</taxon>
        <taxon>Neobatrachia</taxon>
        <taxon>Ranoidea</taxon>
        <taxon>Ranidae</taxon>
        <taxon>Aquarana</taxon>
    </lineage>
</organism>
<feature type="non-terminal residue" evidence="5">
    <location>
        <position position="133"/>
    </location>
</feature>
<gene>
    <name evidence="5" type="ORF">AB205_0060760</name>
</gene>
<dbReference type="InterPro" id="IPR029515">
    <property type="entry name" value="Liprin"/>
</dbReference>
<evidence type="ECO:0000259" key="4">
    <source>
        <dbReference type="PROSITE" id="PS50105"/>
    </source>
</evidence>